<feature type="domain" description="Protein kinase" evidence="3">
    <location>
        <begin position="1"/>
        <end position="281"/>
    </location>
</feature>
<accession>A0ABM1BP20</accession>
<dbReference type="Gene3D" id="3.30.200.20">
    <property type="entry name" value="Phosphorylase Kinase, domain 1"/>
    <property type="match status" value="1"/>
</dbReference>
<dbReference type="RefSeq" id="XP_013785877.1">
    <property type="nucleotide sequence ID" value="XM_013930423.1"/>
</dbReference>
<keyword evidence="4" id="KW-1185">Reference proteome</keyword>
<feature type="binding site" evidence="1">
    <location>
        <position position="28"/>
    </location>
    <ligand>
        <name>ATP</name>
        <dbReference type="ChEBI" id="CHEBI:30616"/>
    </ligand>
</feature>
<organism evidence="4 5">
    <name type="scientific">Limulus polyphemus</name>
    <name type="common">Atlantic horseshoe crab</name>
    <dbReference type="NCBI Taxonomy" id="6850"/>
    <lineage>
        <taxon>Eukaryota</taxon>
        <taxon>Metazoa</taxon>
        <taxon>Ecdysozoa</taxon>
        <taxon>Arthropoda</taxon>
        <taxon>Chelicerata</taxon>
        <taxon>Merostomata</taxon>
        <taxon>Xiphosura</taxon>
        <taxon>Limulidae</taxon>
        <taxon>Limulus</taxon>
    </lineage>
</organism>
<dbReference type="Proteomes" id="UP000694941">
    <property type="component" value="Unplaced"/>
</dbReference>
<dbReference type="SUPFAM" id="SSF56112">
    <property type="entry name" value="Protein kinase-like (PK-like)"/>
    <property type="match status" value="1"/>
</dbReference>
<dbReference type="InterPro" id="IPR000719">
    <property type="entry name" value="Prot_kinase_dom"/>
</dbReference>
<keyword evidence="1" id="KW-0547">Nucleotide-binding</keyword>
<dbReference type="PROSITE" id="PS50011">
    <property type="entry name" value="PROTEIN_KINASE_DOM"/>
    <property type="match status" value="1"/>
</dbReference>
<dbReference type="InterPro" id="IPR017441">
    <property type="entry name" value="Protein_kinase_ATP_BS"/>
</dbReference>
<dbReference type="PANTHER" id="PTHR24361">
    <property type="entry name" value="MITOGEN-ACTIVATED KINASE KINASE KINASE"/>
    <property type="match status" value="1"/>
</dbReference>
<dbReference type="Gene3D" id="1.10.510.10">
    <property type="entry name" value="Transferase(Phosphotransferase) domain 1"/>
    <property type="match status" value="1"/>
</dbReference>
<name>A0ABM1BP20_LIMPO</name>
<gene>
    <name evidence="5" type="primary">LOC106469902</name>
</gene>
<evidence type="ECO:0000256" key="1">
    <source>
        <dbReference type="PROSITE-ProRule" id="PRU10141"/>
    </source>
</evidence>
<dbReference type="InterPro" id="IPR011009">
    <property type="entry name" value="Kinase-like_dom_sf"/>
</dbReference>
<reference evidence="5" key="1">
    <citation type="submission" date="2025-08" db="UniProtKB">
        <authorList>
            <consortium name="RefSeq"/>
        </authorList>
    </citation>
    <scope>IDENTIFICATION</scope>
    <source>
        <tissue evidence="5">Muscle</tissue>
    </source>
</reference>
<keyword evidence="1" id="KW-0067">ATP-binding</keyword>
<evidence type="ECO:0000259" key="3">
    <source>
        <dbReference type="PROSITE" id="PS50011"/>
    </source>
</evidence>
<dbReference type="InterPro" id="IPR053235">
    <property type="entry name" value="Ser_Thr_kinase"/>
</dbReference>
<dbReference type="PROSITE" id="PS00107">
    <property type="entry name" value="PROTEIN_KINASE_ATP"/>
    <property type="match status" value="1"/>
</dbReference>
<evidence type="ECO:0000313" key="5">
    <source>
        <dbReference type="RefSeq" id="XP_013785877.1"/>
    </source>
</evidence>
<dbReference type="CDD" id="cd00180">
    <property type="entry name" value="PKc"/>
    <property type="match status" value="1"/>
</dbReference>
<feature type="region of interest" description="Disordered" evidence="2">
    <location>
        <begin position="346"/>
        <end position="369"/>
    </location>
</feature>
<sequence>MKCGRMLGKGSFGVVYGICNTDKKIALKLTKRLHFAELLYWPSLQHQNILPCLKVFNLTNEIGLVAFMIPRARMNLLEFSRTSNFKRSSQSFSFLRSWMYQILNAVHFLHDLNLYHLDISVLNVLLSSELTAQLTDFGSVYHSVLDKCAVEDIGLPSIYCPPEVFRKTGRSASRLEKREISPSSCDIYSVGILFLEVASNNCFRKKSLNKPVHRSFRNNVSLILRYLKEPAVFCKYLHQAFPAAAITSKDEILVADLIWSCIRTKITSRPSAKQLLRHEFLKEISSSPLNNNIEDKFGKNDNSSSGHSFEVKKLENIVEEINEHIPPNIKRTTELYQERHLLPLISDQKNSSTKHPPRLHSEDSLSLNI</sequence>
<dbReference type="GeneID" id="106469902"/>
<evidence type="ECO:0000256" key="2">
    <source>
        <dbReference type="SAM" id="MobiDB-lite"/>
    </source>
</evidence>
<proteinExistence type="predicted"/>
<evidence type="ECO:0000313" key="4">
    <source>
        <dbReference type="Proteomes" id="UP000694941"/>
    </source>
</evidence>
<dbReference type="Pfam" id="PF00069">
    <property type="entry name" value="Pkinase"/>
    <property type="match status" value="1"/>
</dbReference>
<dbReference type="InterPro" id="IPR008266">
    <property type="entry name" value="Tyr_kinase_AS"/>
</dbReference>
<dbReference type="PROSITE" id="PS00109">
    <property type="entry name" value="PROTEIN_KINASE_TYR"/>
    <property type="match status" value="1"/>
</dbReference>
<protein>
    <submittedName>
        <fullName evidence="5">Cyclin-dependent kinase-like 3</fullName>
    </submittedName>
</protein>